<dbReference type="Proteomes" id="UP001165079">
    <property type="component" value="Unassembled WGS sequence"/>
</dbReference>
<feature type="transmembrane region" description="Helical" evidence="2">
    <location>
        <begin position="6"/>
        <end position="27"/>
    </location>
</feature>
<protein>
    <submittedName>
        <fullName evidence="3">Uncharacterized protein</fullName>
    </submittedName>
</protein>
<keyword evidence="4" id="KW-1185">Reference proteome</keyword>
<dbReference type="EMBL" id="BSTX01000003">
    <property type="protein sequence ID" value="GLZ79798.1"/>
    <property type="molecule type" value="Genomic_DNA"/>
</dbReference>
<organism evidence="3 4">
    <name type="scientific">Actinorhabdospora filicis</name>
    <dbReference type="NCBI Taxonomy" id="1785913"/>
    <lineage>
        <taxon>Bacteria</taxon>
        <taxon>Bacillati</taxon>
        <taxon>Actinomycetota</taxon>
        <taxon>Actinomycetes</taxon>
        <taxon>Micromonosporales</taxon>
        <taxon>Micromonosporaceae</taxon>
        <taxon>Actinorhabdospora</taxon>
    </lineage>
</organism>
<gene>
    <name evidence="3" type="ORF">Afil01_46050</name>
</gene>
<sequence>MKVKKWWAVVAGAVLGTAAVGTGAYVAKHRRKRRSLLAGKDAKPAAPIDAAAKDE</sequence>
<comment type="caution">
    <text evidence="3">The sequence shown here is derived from an EMBL/GenBank/DDBJ whole genome shotgun (WGS) entry which is preliminary data.</text>
</comment>
<evidence type="ECO:0000256" key="2">
    <source>
        <dbReference type="SAM" id="Phobius"/>
    </source>
</evidence>
<name>A0A9W6SPL4_9ACTN</name>
<accession>A0A9W6SPL4</accession>
<dbReference type="RefSeq" id="WP_285664943.1">
    <property type="nucleotide sequence ID" value="NZ_BSTX01000003.1"/>
</dbReference>
<proteinExistence type="predicted"/>
<evidence type="ECO:0000313" key="3">
    <source>
        <dbReference type="EMBL" id="GLZ79798.1"/>
    </source>
</evidence>
<evidence type="ECO:0000313" key="4">
    <source>
        <dbReference type="Proteomes" id="UP001165079"/>
    </source>
</evidence>
<keyword evidence="2" id="KW-0472">Membrane</keyword>
<keyword evidence="2" id="KW-1133">Transmembrane helix</keyword>
<reference evidence="3" key="1">
    <citation type="submission" date="2023-03" db="EMBL/GenBank/DDBJ databases">
        <title>Actinorhabdospora filicis NBRC 111898.</title>
        <authorList>
            <person name="Ichikawa N."/>
            <person name="Sato H."/>
            <person name="Tonouchi N."/>
        </authorList>
    </citation>
    <scope>NUCLEOTIDE SEQUENCE</scope>
    <source>
        <strain evidence="3">NBRC 111898</strain>
    </source>
</reference>
<feature type="compositionally biased region" description="Low complexity" evidence="1">
    <location>
        <begin position="44"/>
        <end position="55"/>
    </location>
</feature>
<evidence type="ECO:0000256" key="1">
    <source>
        <dbReference type="SAM" id="MobiDB-lite"/>
    </source>
</evidence>
<feature type="region of interest" description="Disordered" evidence="1">
    <location>
        <begin position="36"/>
        <end position="55"/>
    </location>
</feature>
<dbReference type="AlphaFoldDB" id="A0A9W6SPL4"/>
<keyword evidence="2" id="KW-0812">Transmembrane</keyword>